<comment type="caution">
    <text evidence="6">The sequence shown here is derived from an EMBL/GenBank/DDBJ whole genome shotgun (WGS) entry which is preliminary data.</text>
</comment>
<dbReference type="Pfam" id="PF13802">
    <property type="entry name" value="Gal_mutarotas_2"/>
    <property type="match status" value="1"/>
</dbReference>
<dbReference type="Pfam" id="PF01055">
    <property type="entry name" value="Glyco_hydro_31_2nd"/>
    <property type="match status" value="1"/>
</dbReference>
<dbReference type="SUPFAM" id="SSF51445">
    <property type="entry name" value="(Trans)glycosidases"/>
    <property type="match status" value="1"/>
</dbReference>
<gene>
    <name evidence="6" type="ORF">H9761_04905</name>
</gene>
<dbReference type="GO" id="GO:0005975">
    <property type="term" value="P:carbohydrate metabolic process"/>
    <property type="evidence" value="ECO:0007669"/>
    <property type="project" value="InterPro"/>
</dbReference>
<comment type="similarity">
    <text evidence="1 2">Belongs to the glycosyl hydrolase 31 family.</text>
</comment>
<evidence type="ECO:0000259" key="5">
    <source>
        <dbReference type="Pfam" id="PF21365"/>
    </source>
</evidence>
<dbReference type="EMBL" id="DWWS01000018">
    <property type="protein sequence ID" value="HJC23028.1"/>
    <property type="molecule type" value="Genomic_DNA"/>
</dbReference>
<dbReference type="InterPro" id="IPR025887">
    <property type="entry name" value="Glyco_hydro_31_N_dom"/>
</dbReference>
<feature type="domain" description="Glycoside hydrolase family 31 N-terminal" evidence="4">
    <location>
        <begin position="29"/>
        <end position="189"/>
    </location>
</feature>
<sequence>MQYLTEKDGALVFRRRHELLEIRPWGNGLRIRATENRAFTGRDWALSEPAAADGRIELFSDHAEVSSGKIKAVITEYGKMRFLNQDGKELLKEYYRSWDYGTEGWKDLDQITMVRMTGRQYRNVGGDNYELHLRFEADDQERIYGMGQYQQPYLNLKGCTLDMEQKNTQASVPFLVSDKGYGLLWNNPAVGQAVFGRNRTEFSAQSSKQIDYWITAGDTPAEIVESYTAVTGRVPMMPDFAMGFWQCKLRYQTQEEILSVAREYHRRKLPLSVIVLDFFHWPHQGDWDFDREYFPDPEGMIRELKEMGIRLMVSVWPTVDRKSVNYQEMKERDLLIRTNRGIPVTMECFGMEEFMDATNPEAQEFIWNTVKKNYFDKGVALFWLDEAEPEYTAADFDLYRYYDGSALECANEYPVGYAKAFYDGMKKEGVENPINLIRCAWAGSQKYGALVWSGDVPSTFTYLCNQVAAGLNMGMAGIAWWTADIGGFHGGNIHDPAFQELLMRWFQYGAFCPVMRLHGDRDPHKAPLNPDAAYGGGICASGADNEIWSYTPQMEEMMTYYIRLRESMKDYIREAMAEAHEKGTPVLKPLFYDFPQDAAAWEVEDAYLFGHSLLVAPVMTAGAREREVYLPAGAEWTEWETGAVYDGGRTIQVSAPVDRIPVFIRDGAKAFAAQTEGRLPEMGK</sequence>
<dbReference type="GO" id="GO:0004553">
    <property type="term" value="F:hydrolase activity, hydrolyzing O-glycosyl compounds"/>
    <property type="evidence" value="ECO:0007669"/>
    <property type="project" value="InterPro"/>
</dbReference>
<dbReference type="Gene3D" id="3.20.20.80">
    <property type="entry name" value="Glycosidases"/>
    <property type="match status" value="1"/>
</dbReference>
<evidence type="ECO:0000256" key="2">
    <source>
        <dbReference type="RuleBase" id="RU361185"/>
    </source>
</evidence>
<dbReference type="SUPFAM" id="SSF51011">
    <property type="entry name" value="Glycosyl hydrolase domain"/>
    <property type="match status" value="1"/>
</dbReference>
<feature type="domain" description="Glycosyl hydrolase family 31 C-terminal" evidence="5">
    <location>
        <begin position="583"/>
        <end position="668"/>
    </location>
</feature>
<protein>
    <submittedName>
        <fullName evidence="6">Glycoside hydrolase family 31 protein</fullName>
    </submittedName>
</protein>
<dbReference type="PANTHER" id="PTHR43863:SF2">
    <property type="entry name" value="MALTASE-GLUCOAMYLASE"/>
    <property type="match status" value="1"/>
</dbReference>
<evidence type="ECO:0000259" key="4">
    <source>
        <dbReference type="Pfam" id="PF13802"/>
    </source>
</evidence>
<organism evidence="6 7">
    <name type="scientific">Candidatus Eisenbergiella merdavium</name>
    <dbReference type="NCBI Taxonomy" id="2838551"/>
    <lineage>
        <taxon>Bacteria</taxon>
        <taxon>Bacillati</taxon>
        <taxon>Bacillota</taxon>
        <taxon>Clostridia</taxon>
        <taxon>Lachnospirales</taxon>
        <taxon>Lachnospiraceae</taxon>
        <taxon>Eisenbergiella</taxon>
    </lineage>
</organism>
<dbReference type="CDD" id="cd06591">
    <property type="entry name" value="GH31_xylosidase_XylS"/>
    <property type="match status" value="1"/>
</dbReference>
<dbReference type="InterPro" id="IPR000322">
    <property type="entry name" value="Glyco_hydro_31_TIM"/>
</dbReference>
<evidence type="ECO:0000313" key="7">
    <source>
        <dbReference type="Proteomes" id="UP000823891"/>
    </source>
</evidence>
<dbReference type="InterPro" id="IPR013780">
    <property type="entry name" value="Glyco_hydro_b"/>
</dbReference>
<dbReference type="PANTHER" id="PTHR43863">
    <property type="entry name" value="HYDROLASE, PUTATIVE (AFU_ORTHOLOGUE AFUA_1G03140)-RELATED"/>
    <property type="match status" value="1"/>
</dbReference>
<dbReference type="InterPro" id="IPR048395">
    <property type="entry name" value="Glyco_hydro_31_C"/>
</dbReference>
<dbReference type="GO" id="GO:0030246">
    <property type="term" value="F:carbohydrate binding"/>
    <property type="evidence" value="ECO:0007669"/>
    <property type="project" value="InterPro"/>
</dbReference>
<dbReference type="Gene3D" id="2.60.40.1760">
    <property type="entry name" value="glycosyl hydrolase (family 31)"/>
    <property type="match status" value="1"/>
</dbReference>
<dbReference type="CDD" id="cd14752">
    <property type="entry name" value="GH31_N"/>
    <property type="match status" value="1"/>
</dbReference>
<keyword evidence="2" id="KW-0326">Glycosidase</keyword>
<dbReference type="InterPro" id="IPR017853">
    <property type="entry name" value="GH"/>
</dbReference>
<dbReference type="Gene3D" id="2.60.40.1180">
    <property type="entry name" value="Golgi alpha-mannosidase II"/>
    <property type="match status" value="1"/>
</dbReference>
<reference evidence="6" key="2">
    <citation type="submission" date="2021-04" db="EMBL/GenBank/DDBJ databases">
        <authorList>
            <person name="Gilroy R."/>
        </authorList>
    </citation>
    <scope>NUCLEOTIDE SEQUENCE</scope>
    <source>
        <strain evidence="6">USAMLcec2-132</strain>
    </source>
</reference>
<dbReference type="InterPro" id="IPR011013">
    <property type="entry name" value="Gal_mutarotase_sf_dom"/>
</dbReference>
<dbReference type="AlphaFoldDB" id="A0A9D2NDD3"/>
<dbReference type="Proteomes" id="UP000823891">
    <property type="component" value="Unassembled WGS sequence"/>
</dbReference>
<evidence type="ECO:0000256" key="1">
    <source>
        <dbReference type="ARBA" id="ARBA00007806"/>
    </source>
</evidence>
<reference evidence="6" key="1">
    <citation type="journal article" date="2021" name="PeerJ">
        <title>Extensive microbial diversity within the chicken gut microbiome revealed by metagenomics and culture.</title>
        <authorList>
            <person name="Gilroy R."/>
            <person name="Ravi A."/>
            <person name="Getino M."/>
            <person name="Pursley I."/>
            <person name="Horton D.L."/>
            <person name="Alikhan N.F."/>
            <person name="Baker D."/>
            <person name="Gharbi K."/>
            <person name="Hall N."/>
            <person name="Watson M."/>
            <person name="Adriaenssens E.M."/>
            <person name="Foster-Nyarko E."/>
            <person name="Jarju S."/>
            <person name="Secka A."/>
            <person name="Antonio M."/>
            <person name="Oren A."/>
            <person name="Chaudhuri R.R."/>
            <person name="La Ragione R."/>
            <person name="Hildebrand F."/>
            <person name="Pallen M.J."/>
        </authorList>
    </citation>
    <scope>NUCLEOTIDE SEQUENCE</scope>
    <source>
        <strain evidence="6">USAMLcec2-132</strain>
    </source>
</reference>
<dbReference type="InterPro" id="IPR051816">
    <property type="entry name" value="Glycosyl_Hydrolase_31"/>
</dbReference>
<dbReference type="SUPFAM" id="SSF74650">
    <property type="entry name" value="Galactose mutarotase-like"/>
    <property type="match status" value="1"/>
</dbReference>
<name>A0A9D2NDD3_9FIRM</name>
<evidence type="ECO:0000259" key="3">
    <source>
        <dbReference type="Pfam" id="PF01055"/>
    </source>
</evidence>
<proteinExistence type="inferred from homology"/>
<accession>A0A9D2NDD3</accession>
<keyword evidence="2 6" id="KW-0378">Hydrolase</keyword>
<evidence type="ECO:0000313" key="6">
    <source>
        <dbReference type="EMBL" id="HJC23028.1"/>
    </source>
</evidence>
<feature type="domain" description="Glycoside hydrolase family 31 TIM barrel" evidence="3">
    <location>
        <begin position="235"/>
        <end position="572"/>
    </location>
</feature>
<dbReference type="Pfam" id="PF21365">
    <property type="entry name" value="Glyco_hydro_31_3rd"/>
    <property type="match status" value="1"/>
</dbReference>